<keyword evidence="11 13" id="KW-0472">Membrane</keyword>
<dbReference type="AlphaFoldDB" id="A0AAN8UF93"/>
<evidence type="ECO:0000256" key="11">
    <source>
        <dbReference type="ARBA" id="ARBA00023136"/>
    </source>
</evidence>
<evidence type="ECO:0000256" key="12">
    <source>
        <dbReference type="SAM" id="MobiDB-lite"/>
    </source>
</evidence>
<keyword evidence="8 13" id="KW-1133">Transmembrane helix</keyword>
<dbReference type="SMART" id="SM00503">
    <property type="entry name" value="SynN"/>
    <property type="match status" value="1"/>
</dbReference>
<dbReference type="SMART" id="SM00397">
    <property type="entry name" value="t_SNARE"/>
    <property type="match status" value="1"/>
</dbReference>
<evidence type="ECO:0000256" key="1">
    <source>
        <dbReference type="ARBA" id="ARBA00004141"/>
    </source>
</evidence>
<name>A0AAN8UF93_9MAGN</name>
<evidence type="ECO:0000256" key="3">
    <source>
        <dbReference type="ARBA" id="ARBA00006948"/>
    </source>
</evidence>
<evidence type="ECO:0000256" key="13">
    <source>
        <dbReference type="SAM" id="Phobius"/>
    </source>
</evidence>
<evidence type="ECO:0000256" key="7">
    <source>
        <dbReference type="ARBA" id="ARBA00022927"/>
    </source>
</evidence>
<dbReference type="EMBL" id="JBAMMX010000027">
    <property type="protein sequence ID" value="KAK6912894.1"/>
    <property type="molecule type" value="Genomic_DNA"/>
</dbReference>
<dbReference type="Pfam" id="PF14523">
    <property type="entry name" value="Syntaxin_2"/>
    <property type="match status" value="1"/>
</dbReference>
<proteinExistence type="inferred from homology"/>
<evidence type="ECO:0000256" key="2">
    <source>
        <dbReference type="ARBA" id="ARBA00004211"/>
    </source>
</evidence>
<evidence type="ECO:0000313" key="15">
    <source>
        <dbReference type="EMBL" id="KAK6912894.1"/>
    </source>
</evidence>
<evidence type="ECO:0000259" key="14">
    <source>
        <dbReference type="PROSITE" id="PS50192"/>
    </source>
</evidence>
<sequence>MSFQDLQHNGGGTGRASPNLGQNPSQAVAAAIFQINTAVAGFRRLVDALGTAKDTPDHRIKLHNTRKRILELVKDTSSKLKSLSDSDRNSNVNPSKKIEDAKLARDFQTTLQEFQKVQQLASERESTYSPSGPSSYLPSSSTDDVAPNLDQDRQSFLMKQKRQEVLLLGNEIAFNEAIIEEREQGIRDIQDQIGQANEIFRDLAVLVHEQGVVIDDIQSNVESSAAVTTQAKVQLSKSSKSVKSKISWALAQRVAIAWEGECSTSESSLPFAHPFVYSLFLDDDTVLYGCKKWRLGCDDFKEKEMAALMYQIFSSSSLMSLGLYHLTCTIRNHLRSPRDYICRPYHPFPPSSSSSSSSSSNSTTHLKYLQLYVLILCLAIAFVHQTIISSDSDPLLMGSTPVHRFTSLQSAAVIFLFLIVSVALLLSDSTSLLPFPSHDLFFALASALFFLQYFVSSASASASVQKSDLQAKCDSVSARISALSSLLSLLLACQPRLFVADLSLGASLCLQGLWVLQTGLFLYVEAFIPEGCHRLLDVVSGVEGSTQCDLEDSRLRAIAILDFVFVLHVMFVVLLVIFVYAILAKTVGGGGMRKFGSYEALPTSGDSSHVQMKNLTGTQA</sequence>
<comment type="caution">
    <text evidence="15">The sequence shown here is derived from an EMBL/GenBank/DDBJ whole genome shotgun (WGS) entry which is preliminary data.</text>
</comment>
<dbReference type="InterPro" id="IPR010989">
    <property type="entry name" value="SNARE"/>
</dbReference>
<keyword evidence="9" id="KW-0007">Acetylation</keyword>
<evidence type="ECO:0000256" key="4">
    <source>
        <dbReference type="ARBA" id="ARBA00009063"/>
    </source>
</evidence>
<dbReference type="Proteomes" id="UP001370490">
    <property type="component" value="Unassembled WGS sequence"/>
</dbReference>
<accession>A0AAN8UF93</accession>
<dbReference type="Pfam" id="PF04819">
    <property type="entry name" value="DUF716"/>
    <property type="match status" value="1"/>
</dbReference>
<feature type="transmembrane region" description="Helical" evidence="13">
    <location>
        <begin position="408"/>
        <end position="427"/>
    </location>
</feature>
<dbReference type="CDD" id="cd15840">
    <property type="entry name" value="SNARE_Qa"/>
    <property type="match status" value="1"/>
</dbReference>
<reference evidence="15 16" key="1">
    <citation type="submission" date="2023-12" db="EMBL/GenBank/DDBJ databases">
        <title>A high-quality genome assembly for Dillenia turbinata (Dilleniales).</title>
        <authorList>
            <person name="Chanderbali A."/>
        </authorList>
    </citation>
    <scope>NUCLEOTIDE SEQUENCE [LARGE SCALE GENOMIC DNA]</scope>
    <source>
        <strain evidence="15">LSX21</strain>
        <tissue evidence="15">Leaf</tissue>
    </source>
</reference>
<dbReference type="GO" id="GO:0015031">
    <property type="term" value="P:protein transport"/>
    <property type="evidence" value="ECO:0007669"/>
    <property type="project" value="UniProtKB-KW"/>
</dbReference>
<protein>
    <recommendedName>
        <fullName evidence="14">t-SNARE coiled-coil homology domain-containing protein</fullName>
    </recommendedName>
</protein>
<feature type="transmembrane region" description="Helical" evidence="13">
    <location>
        <begin position="557"/>
        <end position="583"/>
    </location>
</feature>
<dbReference type="InterPro" id="IPR000727">
    <property type="entry name" value="T_SNARE_dom"/>
</dbReference>
<dbReference type="PANTHER" id="PTHR47830">
    <property type="entry name" value="OS11G0534100 PROTEIN"/>
    <property type="match status" value="1"/>
</dbReference>
<keyword evidence="5" id="KW-0813">Transport</keyword>
<dbReference type="InterPro" id="IPR006011">
    <property type="entry name" value="Syntaxin_N"/>
</dbReference>
<dbReference type="SUPFAM" id="SSF47661">
    <property type="entry name" value="t-snare proteins"/>
    <property type="match status" value="1"/>
</dbReference>
<comment type="similarity">
    <text evidence="3">Belongs to the TMEM45 family.</text>
</comment>
<keyword evidence="7" id="KW-0653">Protein transport</keyword>
<comment type="similarity">
    <text evidence="4">Belongs to the syntaxin family.</text>
</comment>
<dbReference type="PANTHER" id="PTHR47830:SF1">
    <property type="entry name" value="OS11G0534100 PROTEIN"/>
    <property type="match status" value="1"/>
</dbReference>
<evidence type="ECO:0000256" key="8">
    <source>
        <dbReference type="ARBA" id="ARBA00022989"/>
    </source>
</evidence>
<organism evidence="15 16">
    <name type="scientific">Dillenia turbinata</name>
    <dbReference type="NCBI Taxonomy" id="194707"/>
    <lineage>
        <taxon>Eukaryota</taxon>
        <taxon>Viridiplantae</taxon>
        <taxon>Streptophyta</taxon>
        <taxon>Embryophyta</taxon>
        <taxon>Tracheophyta</taxon>
        <taxon>Spermatophyta</taxon>
        <taxon>Magnoliopsida</taxon>
        <taxon>eudicotyledons</taxon>
        <taxon>Gunneridae</taxon>
        <taxon>Pentapetalae</taxon>
        <taxon>Dilleniales</taxon>
        <taxon>Dilleniaceae</taxon>
        <taxon>Dillenia</taxon>
    </lineage>
</organism>
<feature type="transmembrane region" description="Helical" evidence="13">
    <location>
        <begin position="505"/>
        <end position="524"/>
    </location>
</feature>
<feature type="transmembrane region" description="Helical" evidence="13">
    <location>
        <begin position="369"/>
        <end position="388"/>
    </location>
</feature>
<evidence type="ECO:0000256" key="9">
    <source>
        <dbReference type="ARBA" id="ARBA00022990"/>
    </source>
</evidence>
<evidence type="ECO:0000256" key="5">
    <source>
        <dbReference type="ARBA" id="ARBA00022448"/>
    </source>
</evidence>
<feature type="transmembrane region" description="Helical" evidence="13">
    <location>
        <begin position="307"/>
        <end position="326"/>
    </location>
</feature>
<dbReference type="FunFam" id="1.20.58.70:FF:000004">
    <property type="entry name" value="Syntaxin-22 like"/>
    <property type="match status" value="1"/>
</dbReference>
<dbReference type="InterPro" id="IPR006904">
    <property type="entry name" value="DUF716"/>
</dbReference>
<feature type="region of interest" description="Disordered" evidence="12">
    <location>
        <begin position="1"/>
        <end position="22"/>
    </location>
</feature>
<keyword evidence="6 13" id="KW-0812">Transmembrane</keyword>
<feature type="transmembrane region" description="Helical" evidence="13">
    <location>
        <begin position="439"/>
        <end position="456"/>
    </location>
</feature>
<dbReference type="Gene3D" id="1.20.5.110">
    <property type="match status" value="1"/>
</dbReference>
<gene>
    <name evidence="15" type="ORF">RJ641_022495</name>
</gene>
<comment type="subcellular location">
    <subcellularLocation>
        <location evidence="1">Membrane</location>
        <topology evidence="1">Multi-pass membrane protein</topology>
    </subcellularLocation>
    <subcellularLocation>
        <location evidence="2">Membrane</location>
        <topology evidence="2">Single-pass type IV membrane protein</topology>
    </subcellularLocation>
</comment>
<feature type="region of interest" description="Disordered" evidence="12">
    <location>
        <begin position="118"/>
        <end position="148"/>
    </location>
</feature>
<evidence type="ECO:0000313" key="16">
    <source>
        <dbReference type="Proteomes" id="UP001370490"/>
    </source>
</evidence>
<dbReference type="Gene3D" id="1.20.58.70">
    <property type="match status" value="1"/>
</dbReference>
<dbReference type="GO" id="GO:0016192">
    <property type="term" value="P:vesicle-mediated transport"/>
    <property type="evidence" value="ECO:0007669"/>
    <property type="project" value="InterPro"/>
</dbReference>
<feature type="region of interest" description="Disordered" evidence="12">
    <location>
        <begin position="80"/>
        <end position="100"/>
    </location>
</feature>
<keyword evidence="10" id="KW-0175">Coiled coil</keyword>
<dbReference type="GO" id="GO:0016020">
    <property type="term" value="C:membrane"/>
    <property type="evidence" value="ECO:0007669"/>
    <property type="project" value="UniProtKB-SubCell"/>
</dbReference>
<dbReference type="PROSITE" id="PS50192">
    <property type="entry name" value="T_SNARE"/>
    <property type="match status" value="1"/>
</dbReference>
<keyword evidence="16" id="KW-1185">Reference proteome</keyword>
<evidence type="ECO:0000256" key="10">
    <source>
        <dbReference type="ARBA" id="ARBA00023054"/>
    </source>
</evidence>
<feature type="compositionally biased region" description="Low complexity" evidence="12">
    <location>
        <begin position="127"/>
        <end position="142"/>
    </location>
</feature>
<evidence type="ECO:0000256" key="6">
    <source>
        <dbReference type="ARBA" id="ARBA00022692"/>
    </source>
</evidence>
<feature type="domain" description="T-SNARE coiled-coil homology" evidence="14">
    <location>
        <begin position="176"/>
        <end position="238"/>
    </location>
</feature>